<dbReference type="Pfam" id="PF26312">
    <property type="entry name" value="DUF8083"/>
    <property type="match status" value="1"/>
</dbReference>
<comment type="caution">
    <text evidence="2">The sequence shown here is derived from an EMBL/GenBank/DDBJ whole genome shotgun (WGS) entry which is preliminary data.</text>
</comment>
<accession>A0ABW3VEK3</accession>
<evidence type="ECO:0000313" key="2">
    <source>
        <dbReference type="EMBL" id="MFD1232568.1"/>
    </source>
</evidence>
<dbReference type="InterPro" id="IPR058396">
    <property type="entry name" value="DUF8083"/>
</dbReference>
<evidence type="ECO:0000313" key="3">
    <source>
        <dbReference type="Proteomes" id="UP001597182"/>
    </source>
</evidence>
<dbReference type="EMBL" id="JBHTMB010000026">
    <property type="protein sequence ID" value="MFD1232568.1"/>
    <property type="molecule type" value="Genomic_DNA"/>
</dbReference>
<dbReference type="Proteomes" id="UP001597182">
    <property type="component" value="Unassembled WGS sequence"/>
</dbReference>
<keyword evidence="3" id="KW-1185">Reference proteome</keyword>
<sequence length="276" mass="29939">MPEPFLSYLRVYEPLRVFDGPTGVPVREALRRGAVEPHDAGRRDRDQCLRAALRSRLLPGDDGAGGELDVVVTTSEAGDRLVCPLDTRPRAAAAVLAFLAEELPVLRAAALPVAEAAARRGAEAALTEIGDGAAHVVTSAWTVPLPWFALVDPARRRLRLDSPRRVHWQVPIGTAIARAERAEKIVRSGIGDEGPAEVLAETAGWLGRFDRESVVELDYGGLVEFIDDDTLRADDSARLVQDALQALHDGDGDTAQACYERLREFWGAVAGRRRNG</sequence>
<evidence type="ECO:0000259" key="1">
    <source>
        <dbReference type="Pfam" id="PF26312"/>
    </source>
</evidence>
<proteinExistence type="predicted"/>
<organism evidence="2 3">
    <name type="scientific">Pseudonocardia benzenivorans</name>
    <dbReference type="NCBI Taxonomy" id="228005"/>
    <lineage>
        <taxon>Bacteria</taxon>
        <taxon>Bacillati</taxon>
        <taxon>Actinomycetota</taxon>
        <taxon>Actinomycetes</taxon>
        <taxon>Pseudonocardiales</taxon>
        <taxon>Pseudonocardiaceae</taxon>
        <taxon>Pseudonocardia</taxon>
    </lineage>
</organism>
<protein>
    <recommendedName>
        <fullName evidence="1">DUF8083 domain-containing protein</fullName>
    </recommendedName>
</protein>
<reference evidence="3" key="1">
    <citation type="journal article" date="2019" name="Int. J. Syst. Evol. Microbiol.">
        <title>The Global Catalogue of Microorganisms (GCM) 10K type strain sequencing project: providing services to taxonomists for standard genome sequencing and annotation.</title>
        <authorList>
            <consortium name="The Broad Institute Genomics Platform"/>
            <consortium name="The Broad Institute Genome Sequencing Center for Infectious Disease"/>
            <person name="Wu L."/>
            <person name="Ma J."/>
        </authorList>
    </citation>
    <scope>NUCLEOTIDE SEQUENCE [LARGE SCALE GENOMIC DNA]</scope>
    <source>
        <strain evidence="3">CCUG 49018</strain>
    </source>
</reference>
<feature type="domain" description="DUF8083" evidence="1">
    <location>
        <begin position="5"/>
        <end position="272"/>
    </location>
</feature>
<dbReference type="RefSeq" id="WP_013672656.1">
    <property type="nucleotide sequence ID" value="NZ_BAABKS010000085.1"/>
</dbReference>
<gene>
    <name evidence="2" type="ORF">ACFQ34_04660</name>
</gene>
<name>A0ABW3VEK3_9PSEU</name>